<dbReference type="CDD" id="cd16321">
    <property type="entry name" value="MraZ_C"/>
    <property type="match status" value="1"/>
</dbReference>
<dbReference type="Gene3D" id="3.40.1550.20">
    <property type="entry name" value="Transcriptional regulator MraZ domain"/>
    <property type="match status" value="1"/>
</dbReference>
<keyword evidence="5 7" id="KW-0238">DNA-binding</keyword>
<dbReference type="InterPro" id="IPR020603">
    <property type="entry name" value="MraZ_dom"/>
</dbReference>
<dbReference type="EMBL" id="CP003639">
    <property type="protein sequence ID" value="AFM42647.1"/>
    <property type="molecule type" value="Genomic_DNA"/>
</dbReference>
<evidence type="ECO:0000256" key="5">
    <source>
        <dbReference type="ARBA" id="ARBA00023125"/>
    </source>
</evidence>
<dbReference type="InterPro" id="IPR035642">
    <property type="entry name" value="MraZ_N"/>
</dbReference>
<evidence type="ECO:0000256" key="2">
    <source>
        <dbReference type="ARBA" id="ARBA00022490"/>
    </source>
</evidence>
<dbReference type="SUPFAM" id="SSF89447">
    <property type="entry name" value="AbrB/MazE/MraZ-like"/>
    <property type="match status" value="1"/>
</dbReference>
<evidence type="ECO:0000313" key="10">
    <source>
        <dbReference type="Proteomes" id="UP000002892"/>
    </source>
</evidence>
<sequence>MKWGKVGRKNMFMGEYIHTIDGKGRLIIPVKFREALGEQFIVTKGLDHCLFVYPVAEWNVLEQKLRALPFTQPDVRAFVRFFFSGATECELDKQGRILLPANLREYAQLEKDLVLVGVSSRVEIWSQTLWTDYSRQAEDAYASAAESLVQLGI</sequence>
<dbReference type="InterPro" id="IPR007159">
    <property type="entry name" value="SpoVT-AbrB_dom"/>
</dbReference>
<dbReference type="eggNOG" id="COG2001">
    <property type="taxonomic scope" value="Bacteria"/>
</dbReference>
<organism evidence="9 10">
    <name type="scientific">Desulfosporosinus acidiphilus (strain DSM 22704 / JCM 16185 / SJ4)</name>
    <dbReference type="NCBI Taxonomy" id="646529"/>
    <lineage>
        <taxon>Bacteria</taxon>
        <taxon>Bacillati</taxon>
        <taxon>Bacillota</taxon>
        <taxon>Clostridia</taxon>
        <taxon>Eubacteriales</taxon>
        <taxon>Desulfitobacteriaceae</taxon>
        <taxon>Desulfosporosinus</taxon>
    </lineage>
</organism>
<keyword evidence="10" id="KW-1185">Reference proteome</keyword>
<proteinExistence type="inferred from homology"/>
<name>I4DA23_DESAJ</name>
<keyword evidence="2 7" id="KW-0963">Cytoplasm</keyword>
<dbReference type="AlphaFoldDB" id="I4DA23"/>
<evidence type="ECO:0000313" key="9">
    <source>
        <dbReference type="EMBL" id="AFM42647.1"/>
    </source>
</evidence>
<dbReference type="HOGENOM" id="CLU_107907_0_5_9"/>
<dbReference type="PROSITE" id="PS51740">
    <property type="entry name" value="SPOVT_ABRB"/>
    <property type="match status" value="2"/>
</dbReference>
<reference evidence="9 10" key="1">
    <citation type="journal article" date="2012" name="J. Bacteriol.">
        <title>Complete genome sequences of Desulfosporosinus orientis DSM765T, Desulfosporosinus youngiae DSM17734T, Desulfosporosinus meridiei DSM13257T, and Desulfosporosinus acidiphilus DSM22704T.</title>
        <authorList>
            <person name="Pester M."/>
            <person name="Brambilla E."/>
            <person name="Alazard D."/>
            <person name="Rattei T."/>
            <person name="Weinmaier T."/>
            <person name="Han J."/>
            <person name="Lucas S."/>
            <person name="Lapidus A."/>
            <person name="Cheng J.F."/>
            <person name="Goodwin L."/>
            <person name="Pitluck S."/>
            <person name="Peters L."/>
            <person name="Ovchinnikova G."/>
            <person name="Teshima H."/>
            <person name="Detter J.C."/>
            <person name="Han C.S."/>
            <person name="Tapia R."/>
            <person name="Land M.L."/>
            <person name="Hauser L."/>
            <person name="Kyrpides N.C."/>
            <person name="Ivanova N.N."/>
            <person name="Pagani I."/>
            <person name="Huntmann M."/>
            <person name="Wei C.L."/>
            <person name="Davenport K.W."/>
            <person name="Daligault H."/>
            <person name="Chain P.S."/>
            <person name="Chen A."/>
            <person name="Mavromatis K."/>
            <person name="Markowitz V."/>
            <person name="Szeto E."/>
            <person name="Mikhailova N."/>
            <person name="Pati A."/>
            <person name="Wagner M."/>
            <person name="Woyke T."/>
            <person name="Ollivier B."/>
            <person name="Klenk H.P."/>
            <person name="Spring S."/>
            <person name="Loy A."/>
        </authorList>
    </citation>
    <scope>NUCLEOTIDE SEQUENCE [LARGE SCALE GENOMIC DNA]</scope>
    <source>
        <strain evidence="10">DSM 22704 / JCM 16185 / SJ4</strain>
    </source>
</reference>
<keyword evidence="4 7" id="KW-0805">Transcription regulation</keyword>
<dbReference type="InterPro" id="IPR037914">
    <property type="entry name" value="SpoVT-AbrB_sf"/>
</dbReference>
<comment type="subcellular location">
    <subcellularLocation>
        <location evidence="7">Cytoplasm</location>
        <location evidence="7">Nucleoid</location>
    </subcellularLocation>
</comment>
<feature type="domain" description="SpoVT-AbrB" evidence="8">
    <location>
        <begin position="86"/>
        <end position="129"/>
    </location>
</feature>
<evidence type="ECO:0000259" key="8">
    <source>
        <dbReference type="PROSITE" id="PS51740"/>
    </source>
</evidence>
<dbReference type="Proteomes" id="UP000002892">
    <property type="component" value="Chromosome"/>
</dbReference>
<dbReference type="PANTHER" id="PTHR34701">
    <property type="entry name" value="TRANSCRIPTIONAL REGULATOR MRAZ"/>
    <property type="match status" value="1"/>
</dbReference>
<dbReference type="Pfam" id="PF02381">
    <property type="entry name" value="MraZ"/>
    <property type="match status" value="2"/>
</dbReference>
<evidence type="ECO:0000256" key="3">
    <source>
        <dbReference type="ARBA" id="ARBA00022737"/>
    </source>
</evidence>
<keyword evidence="6 7" id="KW-0804">Transcription</keyword>
<dbReference type="STRING" id="646529.Desaci_3766"/>
<feature type="domain" description="SpoVT-AbrB" evidence="8">
    <location>
        <begin position="15"/>
        <end position="57"/>
    </location>
</feature>
<dbReference type="GO" id="GO:0009295">
    <property type="term" value="C:nucleoid"/>
    <property type="evidence" value="ECO:0007669"/>
    <property type="project" value="UniProtKB-SubCell"/>
</dbReference>
<evidence type="ECO:0000256" key="6">
    <source>
        <dbReference type="ARBA" id="ARBA00023163"/>
    </source>
</evidence>
<evidence type="ECO:0000256" key="1">
    <source>
        <dbReference type="ARBA" id="ARBA00013860"/>
    </source>
</evidence>
<dbReference type="GO" id="GO:2000143">
    <property type="term" value="P:negative regulation of DNA-templated transcription initiation"/>
    <property type="evidence" value="ECO:0007669"/>
    <property type="project" value="TreeGrafter"/>
</dbReference>
<dbReference type="PANTHER" id="PTHR34701:SF1">
    <property type="entry name" value="TRANSCRIPTIONAL REGULATOR MRAZ"/>
    <property type="match status" value="1"/>
</dbReference>
<dbReference type="InterPro" id="IPR035644">
    <property type="entry name" value="MraZ_C"/>
</dbReference>
<comment type="similarity">
    <text evidence="7">Belongs to the MraZ family.</text>
</comment>
<dbReference type="HAMAP" id="MF_01008">
    <property type="entry name" value="MraZ"/>
    <property type="match status" value="1"/>
</dbReference>
<dbReference type="GO" id="GO:0005737">
    <property type="term" value="C:cytoplasm"/>
    <property type="evidence" value="ECO:0007669"/>
    <property type="project" value="UniProtKB-UniRule"/>
</dbReference>
<comment type="subunit">
    <text evidence="7">Forms oligomers.</text>
</comment>
<dbReference type="KEGG" id="dai:Desaci_3766"/>
<gene>
    <name evidence="7" type="primary">mraZ</name>
    <name evidence="9" type="ordered locus">Desaci_3766</name>
</gene>
<dbReference type="GO" id="GO:0003700">
    <property type="term" value="F:DNA-binding transcription factor activity"/>
    <property type="evidence" value="ECO:0007669"/>
    <property type="project" value="UniProtKB-UniRule"/>
</dbReference>
<evidence type="ECO:0000256" key="7">
    <source>
        <dbReference type="HAMAP-Rule" id="MF_01008"/>
    </source>
</evidence>
<dbReference type="GO" id="GO:0000976">
    <property type="term" value="F:transcription cis-regulatory region binding"/>
    <property type="evidence" value="ECO:0007669"/>
    <property type="project" value="TreeGrafter"/>
</dbReference>
<dbReference type="InterPro" id="IPR003444">
    <property type="entry name" value="MraZ"/>
</dbReference>
<evidence type="ECO:0000256" key="4">
    <source>
        <dbReference type="ARBA" id="ARBA00023015"/>
    </source>
</evidence>
<dbReference type="InterPro" id="IPR038619">
    <property type="entry name" value="MraZ_sf"/>
</dbReference>
<protein>
    <recommendedName>
        <fullName evidence="1 7">Transcriptional regulator MraZ</fullName>
    </recommendedName>
</protein>
<accession>I4DA23</accession>
<keyword evidence="3" id="KW-0677">Repeat</keyword>
<dbReference type="FunFam" id="3.40.1550.20:FF:000002">
    <property type="entry name" value="Transcriptional regulator MraZ"/>
    <property type="match status" value="1"/>
</dbReference>
<dbReference type="NCBIfam" id="TIGR00242">
    <property type="entry name" value="division/cell wall cluster transcriptional repressor MraZ"/>
    <property type="match status" value="1"/>
</dbReference>
<dbReference type="CDD" id="cd16320">
    <property type="entry name" value="MraZ_N"/>
    <property type="match status" value="1"/>
</dbReference>